<feature type="signal peptide" evidence="7">
    <location>
        <begin position="1"/>
        <end position="37"/>
    </location>
</feature>
<dbReference type="Gene3D" id="3.40.50.1980">
    <property type="entry name" value="Nitrogenase molybdenum iron protein domain"/>
    <property type="match status" value="3"/>
</dbReference>
<keyword evidence="5" id="KW-0864">Zinc transport</keyword>
<feature type="region of interest" description="Disordered" evidence="6">
    <location>
        <begin position="136"/>
        <end position="203"/>
    </location>
</feature>
<feature type="chain" id="PRO_5016293304" description="High-affinity zinc uptake system protein ZnuA" evidence="7">
    <location>
        <begin position="38"/>
        <end position="366"/>
    </location>
</feature>
<dbReference type="PANTHER" id="PTHR42953">
    <property type="entry name" value="HIGH-AFFINITY ZINC UPTAKE SYSTEM PROTEIN ZNUA-RELATED"/>
    <property type="match status" value="1"/>
</dbReference>
<feature type="compositionally biased region" description="Basic and acidic residues" evidence="6">
    <location>
        <begin position="137"/>
        <end position="203"/>
    </location>
</feature>
<keyword evidence="5" id="KW-0862">Zinc</keyword>
<keyword evidence="9" id="KW-1185">Reference proteome</keyword>
<evidence type="ECO:0000256" key="4">
    <source>
        <dbReference type="ARBA" id="ARBA00022729"/>
    </source>
</evidence>
<dbReference type="EMBL" id="QJTE01000004">
    <property type="protein sequence ID" value="PYE82467.1"/>
    <property type="molecule type" value="Genomic_DNA"/>
</dbReference>
<sequence>MYGFDTVVQKERQMPNRLHQTVIASLLASACAMPAAADVPQVSADIGPVHGLVARVMQGLGEPALIVRQGATPHGYSLSPSEARALQESDLVFWVGPELEPWLGGVIETLAGDAEVIALLDAPGTETLPFCQGATFEAHDHGDHDHGEHDHGDHDHGDHDHGEHDHEHGDHDHAHEDADADAHVEHGDEGHHHSHDGADPHAWLDPHNAQVWLGVIAEALAEADPENAATYEANAEEGRAEIETAAEEVRASLAPVQGLEFVVFHDAYQYFETSFGMTAAGAISVGDASDPSPARVAEIRETVEELGVSCVFSEPQFNQGLVETVLEGADGHSGTIDPLGSDIALGPDFYPAFLTAIGEAIVSCAE</sequence>
<accession>A0A318T049</accession>
<evidence type="ECO:0000256" key="7">
    <source>
        <dbReference type="SAM" id="SignalP"/>
    </source>
</evidence>
<dbReference type="Proteomes" id="UP000248311">
    <property type="component" value="Unassembled WGS sequence"/>
</dbReference>
<evidence type="ECO:0000256" key="5">
    <source>
        <dbReference type="ARBA" id="ARBA00022906"/>
    </source>
</evidence>
<keyword evidence="5" id="KW-0406">Ion transport</keyword>
<keyword evidence="4 7" id="KW-0732">Signal</keyword>
<reference evidence="8 9" key="1">
    <citation type="submission" date="2018-06" db="EMBL/GenBank/DDBJ databases">
        <title>Genomic Encyclopedia of Type Strains, Phase III (KMG-III): the genomes of soil and plant-associated and newly described type strains.</title>
        <authorList>
            <person name="Whitman W."/>
        </authorList>
    </citation>
    <scope>NUCLEOTIDE SEQUENCE [LARGE SCALE GENOMIC DNA]</scope>
    <source>
        <strain evidence="8 9">CECT 9025</strain>
    </source>
</reference>
<dbReference type="InterPro" id="IPR050492">
    <property type="entry name" value="Bact_metal-bind_prot9"/>
</dbReference>
<dbReference type="GO" id="GO:0006829">
    <property type="term" value="P:zinc ion transport"/>
    <property type="evidence" value="ECO:0007669"/>
    <property type="project" value="UniProtKB-KW"/>
</dbReference>
<evidence type="ECO:0000313" key="8">
    <source>
        <dbReference type="EMBL" id="PYE82467.1"/>
    </source>
</evidence>
<evidence type="ECO:0000256" key="2">
    <source>
        <dbReference type="ARBA" id="ARBA00015915"/>
    </source>
</evidence>
<dbReference type="PANTHER" id="PTHR42953:SF3">
    <property type="entry name" value="HIGH-AFFINITY ZINC UPTAKE SYSTEM PROTEIN ZNUA"/>
    <property type="match status" value="1"/>
</dbReference>
<organism evidence="8 9">
    <name type="scientific">Pseudoroseicyclus aestuarii</name>
    <dbReference type="NCBI Taxonomy" id="1795041"/>
    <lineage>
        <taxon>Bacteria</taxon>
        <taxon>Pseudomonadati</taxon>
        <taxon>Pseudomonadota</taxon>
        <taxon>Alphaproteobacteria</taxon>
        <taxon>Rhodobacterales</taxon>
        <taxon>Paracoccaceae</taxon>
        <taxon>Pseudoroseicyclus</taxon>
    </lineage>
</organism>
<dbReference type="AlphaFoldDB" id="A0A318T049"/>
<dbReference type="SUPFAM" id="SSF53807">
    <property type="entry name" value="Helical backbone' metal receptor"/>
    <property type="match status" value="1"/>
</dbReference>
<evidence type="ECO:0000256" key="1">
    <source>
        <dbReference type="ARBA" id="ARBA00011028"/>
    </source>
</evidence>
<comment type="caution">
    <text evidence="8">The sequence shown here is derived from an EMBL/GenBank/DDBJ whole genome shotgun (WGS) entry which is preliminary data.</text>
</comment>
<proteinExistence type="inferred from homology"/>
<dbReference type="Pfam" id="PF01297">
    <property type="entry name" value="ZnuA"/>
    <property type="match status" value="1"/>
</dbReference>
<comment type="similarity">
    <text evidence="1">Belongs to the bacterial solute-binding protein 9 family.</text>
</comment>
<evidence type="ECO:0000256" key="6">
    <source>
        <dbReference type="SAM" id="MobiDB-lite"/>
    </source>
</evidence>
<dbReference type="GO" id="GO:0046872">
    <property type="term" value="F:metal ion binding"/>
    <property type="evidence" value="ECO:0007669"/>
    <property type="project" value="InterPro"/>
</dbReference>
<name>A0A318T049_9RHOB</name>
<keyword evidence="3" id="KW-0813">Transport</keyword>
<protein>
    <recommendedName>
        <fullName evidence="2">High-affinity zinc uptake system protein ZnuA</fullName>
    </recommendedName>
</protein>
<evidence type="ECO:0000313" key="9">
    <source>
        <dbReference type="Proteomes" id="UP000248311"/>
    </source>
</evidence>
<gene>
    <name evidence="8" type="ORF">DFP88_104223</name>
</gene>
<evidence type="ECO:0000256" key="3">
    <source>
        <dbReference type="ARBA" id="ARBA00022448"/>
    </source>
</evidence>
<dbReference type="InterPro" id="IPR006127">
    <property type="entry name" value="ZnuA-like"/>
</dbReference>